<dbReference type="InterPro" id="IPR057010">
    <property type="entry name" value="MrpH_C"/>
</dbReference>
<evidence type="ECO:0000313" key="2">
    <source>
        <dbReference type="EMBL" id="CNH07391.1"/>
    </source>
</evidence>
<dbReference type="EMBL" id="CQAW01000001">
    <property type="protein sequence ID" value="CNH07391.1"/>
    <property type="molecule type" value="Genomic_DNA"/>
</dbReference>
<feature type="domain" description="Fimbrial adhesin MrpH C-terminal" evidence="1">
    <location>
        <begin position="238"/>
        <end position="355"/>
    </location>
</feature>
<dbReference type="InterPro" id="IPR036937">
    <property type="entry name" value="Adhesion_dom_fimbrial_sf"/>
</dbReference>
<dbReference type="Gene3D" id="2.60.40.1090">
    <property type="entry name" value="Fimbrial-type adhesion domain"/>
    <property type="match status" value="1"/>
</dbReference>
<dbReference type="GO" id="GO:0009289">
    <property type="term" value="C:pilus"/>
    <property type="evidence" value="ECO:0007669"/>
    <property type="project" value="InterPro"/>
</dbReference>
<evidence type="ECO:0000259" key="1">
    <source>
        <dbReference type="Pfam" id="PF24223"/>
    </source>
</evidence>
<accession>A0A0T9NGY0</accession>
<dbReference type="GO" id="GO:0007155">
    <property type="term" value="P:cell adhesion"/>
    <property type="evidence" value="ECO:0007669"/>
    <property type="project" value="InterPro"/>
</dbReference>
<evidence type="ECO:0000313" key="3">
    <source>
        <dbReference type="Proteomes" id="UP000041882"/>
    </source>
</evidence>
<dbReference type="AlphaFoldDB" id="A0A0T9NGY0"/>
<dbReference type="Proteomes" id="UP000041882">
    <property type="component" value="Unassembled WGS sequence"/>
</dbReference>
<sequence length="360" mass="39531">MLYSRMLIKCSYFFMQITKLAIIATMFFYSQFSLAYNYVQESSRIEHTWSLPSGDVILTPGGSAEKIYISLDILGNYNSNGESASCVSGCNNGTIYSHPGIENDRWMMGVAITAPETINANGVIFNIKGQPSSGRNYIYRQSRNLSFTDGVAYHYSPWIGWFNVPETRPYVWHNENYTAPIEISAPENTPAGTYIYRGVIASFNHQYCGTASCSMRHERGNYWFDYTGSLRITVRDTCKFTASNLVIDYGSIHEKEIQGSKKTVSTVLTCSSSVKSGTLKLISSSGSNWSSLDGTSVKLGKNIDAVIKINGKNASQGIPVSSSATPISEPIEVTSELTTQGNKVEPGTYSGSAVLSFNIN</sequence>
<organism evidence="2 3">
    <name type="scientific">Yersinia thracica</name>
    <dbReference type="NCBI Taxonomy" id="2890319"/>
    <lineage>
        <taxon>Bacteria</taxon>
        <taxon>Pseudomonadati</taxon>
        <taxon>Pseudomonadota</taxon>
        <taxon>Gammaproteobacteria</taxon>
        <taxon>Enterobacterales</taxon>
        <taxon>Yersiniaceae</taxon>
        <taxon>Yersinia</taxon>
    </lineage>
</organism>
<protein>
    <recommendedName>
        <fullName evidence="1">Fimbrial adhesin MrpH C-terminal domain-containing protein</fullName>
    </recommendedName>
</protein>
<gene>
    <name evidence="2" type="ORF">ERS008472_00487</name>
</gene>
<reference evidence="3" key="1">
    <citation type="submission" date="2015-03" db="EMBL/GenBank/DDBJ databases">
        <authorList>
            <consortium name="Pathogen Informatics"/>
            <person name="Murphy D."/>
        </authorList>
    </citation>
    <scope>NUCLEOTIDE SEQUENCE [LARGE SCALE GENOMIC DNA]</scope>
    <source>
        <strain evidence="3">IP6945</strain>
    </source>
</reference>
<keyword evidence="3" id="KW-1185">Reference proteome</keyword>
<dbReference type="Pfam" id="PF24223">
    <property type="entry name" value="MrpH_C"/>
    <property type="match status" value="1"/>
</dbReference>
<proteinExistence type="predicted"/>
<name>A0A0T9NGY0_9GAMM</name>